<keyword evidence="1" id="KW-1133">Transmembrane helix</keyword>
<organism evidence="2 3">
    <name type="scientific">Microbispora siamensis</name>
    <dbReference type="NCBI Taxonomy" id="564413"/>
    <lineage>
        <taxon>Bacteria</taxon>
        <taxon>Bacillati</taxon>
        <taxon>Actinomycetota</taxon>
        <taxon>Actinomycetes</taxon>
        <taxon>Streptosporangiales</taxon>
        <taxon>Streptosporangiaceae</taxon>
        <taxon>Microbispora</taxon>
    </lineage>
</organism>
<dbReference type="RefSeq" id="WP_204048158.1">
    <property type="nucleotide sequence ID" value="NZ_BOOF01000009.1"/>
</dbReference>
<keyword evidence="1" id="KW-0812">Transmembrane</keyword>
<evidence type="ECO:0000256" key="1">
    <source>
        <dbReference type="SAM" id="Phobius"/>
    </source>
</evidence>
<gene>
    <name evidence="2" type="ORF">Msi02_21290</name>
</gene>
<reference evidence="2 3" key="1">
    <citation type="submission" date="2021-01" db="EMBL/GenBank/DDBJ databases">
        <title>Whole genome shotgun sequence of Microbispora siamensis NBRC 104113.</title>
        <authorList>
            <person name="Komaki H."/>
            <person name="Tamura T."/>
        </authorList>
    </citation>
    <scope>NUCLEOTIDE SEQUENCE [LARGE SCALE GENOMIC DNA]</scope>
    <source>
        <strain evidence="2 3">NBRC 104113</strain>
    </source>
</reference>
<proteinExistence type="predicted"/>
<feature type="transmembrane region" description="Helical" evidence="1">
    <location>
        <begin position="80"/>
        <end position="98"/>
    </location>
</feature>
<keyword evidence="3" id="KW-1185">Reference proteome</keyword>
<keyword evidence="1" id="KW-0472">Membrane</keyword>
<evidence type="ECO:0008006" key="4">
    <source>
        <dbReference type="Google" id="ProtNLM"/>
    </source>
</evidence>
<sequence>MQPLLKKLTGQRVFGEPYEKDGVTFVPVAAVRAGGGFGRSPEKGGEIPGGGGGVVNRPVGMFVIKDGDVRWRPALDLNRLILGGQILAGLALIVYAVTRRPR</sequence>
<accession>A0ABQ4GIP7</accession>
<evidence type="ECO:0000313" key="3">
    <source>
        <dbReference type="Proteomes" id="UP000660454"/>
    </source>
</evidence>
<dbReference type="EMBL" id="BOOF01000009">
    <property type="protein sequence ID" value="GIH61312.1"/>
    <property type="molecule type" value="Genomic_DNA"/>
</dbReference>
<name>A0ABQ4GIP7_9ACTN</name>
<comment type="caution">
    <text evidence="2">The sequence shown here is derived from an EMBL/GenBank/DDBJ whole genome shotgun (WGS) entry which is preliminary data.</text>
</comment>
<protein>
    <recommendedName>
        <fullName evidence="4">Sporulation protein</fullName>
    </recommendedName>
</protein>
<evidence type="ECO:0000313" key="2">
    <source>
        <dbReference type="EMBL" id="GIH61312.1"/>
    </source>
</evidence>
<dbReference type="Proteomes" id="UP000660454">
    <property type="component" value="Unassembled WGS sequence"/>
</dbReference>